<keyword evidence="3" id="KW-1185">Reference proteome</keyword>
<dbReference type="EMBL" id="UZAE01014511">
    <property type="protein sequence ID" value="VDO13652.1"/>
    <property type="molecule type" value="Genomic_DNA"/>
</dbReference>
<dbReference type="Proteomes" id="UP000278807">
    <property type="component" value="Unassembled WGS sequence"/>
</dbReference>
<dbReference type="AlphaFoldDB" id="A0A3P7W8X1"/>
<feature type="compositionally biased region" description="Acidic residues" evidence="1">
    <location>
        <begin position="16"/>
        <end position="26"/>
    </location>
</feature>
<accession>A0A3P7W8X1</accession>
<organism evidence="2 3">
    <name type="scientific">Rodentolepis nana</name>
    <name type="common">Dwarf tapeworm</name>
    <name type="synonym">Hymenolepis nana</name>
    <dbReference type="NCBI Taxonomy" id="102285"/>
    <lineage>
        <taxon>Eukaryota</taxon>
        <taxon>Metazoa</taxon>
        <taxon>Spiralia</taxon>
        <taxon>Lophotrochozoa</taxon>
        <taxon>Platyhelminthes</taxon>
        <taxon>Cestoda</taxon>
        <taxon>Eucestoda</taxon>
        <taxon>Cyclophyllidea</taxon>
        <taxon>Hymenolepididae</taxon>
        <taxon>Rodentolepis</taxon>
    </lineage>
</organism>
<feature type="region of interest" description="Disordered" evidence="1">
    <location>
        <begin position="1"/>
        <end position="26"/>
    </location>
</feature>
<sequence length="97" mass="11608">MSRRWAQDRLRSMASMDEDDGDDFDNEDFVESSTVCLRRPAAMDRRRFNRQKLAESQEPHSVHRIYSCRSPEERNFWLNKQVIFIILPIHATLIIVR</sequence>
<evidence type="ECO:0000313" key="3">
    <source>
        <dbReference type="Proteomes" id="UP000278807"/>
    </source>
</evidence>
<evidence type="ECO:0000313" key="2">
    <source>
        <dbReference type="EMBL" id="VDO13652.1"/>
    </source>
</evidence>
<evidence type="ECO:0000256" key="1">
    <source>
        <dbReference type="SAM" id="MobiDB-lite"/>
    </source>
</evidence>
<reference evidence="2 3" key="1">
    <citation type="submission" date="2018-11" db="EMBL/GenBank/DDBJ databases">
        <authorList>
            <consortium name="Pathogen Informatics"/>
        </authorList>
    </citation>
    <scope>NUCLEOTIDE SEQUENCE [LARGE SCALE GENOMIC DNA]</scope>
</reference>
<gene>
    <name evidence="2" type="ORF">HNAJ_LOCUS12634</name>
</gene>
<feature type="compositionally biased region" description="Basic and acidic residues" evidence="1">
    <location>
        <begin position="1"/>
        <end position="11"/>
    </location>
</feature>
<protein>
    <submittedName>
        <fullName evidence="2">Uncharacterized protein</fullName>
    </submittedName>
</protein>
<name>A0A3P7W8X1_RODNA</name>
<proteinExistence type="predicted"/>